<organism evidence="1 2">
    <name type="scientific">Rhabditophanes sp. KR3021</name>
    <dbReference type="NCBI Taxonomy" id="114890"/>
    <lineage>
        <taxon>Eukaryota</taxon>
        <taxon>Metazoa</taxon>
        <taxon>Ecdysozoa</taxon>
        <taxon>Nematoda</taxon>
        <taxon>Chromadorea</taxon>
        <taxon>Rhabditida</taxon>
        <taxon>Tylenchina</taxon>
        <taxon>Panagrolaimomorpha</taxon>
        <taxon>Strongyloidoidea</taxon>
        <taxon>Alloionematidae</taxon>
        <taxon>Rhabditophanes</taxon>
    </lineage>
</organism>
<reference evidence="2" key="1">
    <citation type="submission" date="2016-11" db="UniProtKB">
        <authorList>
            <consortium name="WormBaseParasite"/>
        </authorList>
    </citation>
    <scope>IDENTIFICATION</scope>
    <source>
        <strain evidence="2">KR3021</strain>
    </source>
</reference>
<protein>
    <submittedName>
        <fullName evidence="2">MFS domain-containing protein</fullName>
    </submittedName>
</protein>
<proteinExistence type="predicted"/>
<dbReference type="Proteomes" id="UP000095286">
    <property type="component" value="Unplaced"/>
</dbReference>
<accession>A0AC35U6Y8</accession>
<evidence type="ECO:0000313" key="1">
    <source>
        <dbReference type="Proteomes" id="UP000095286"/>
    </source>
</evidence>
<name>A0AC35U6Y8_9BILA</name>
<evidence type="ECO:0000313" key="2">
    <source>
        <dbReference type="WBParaSite" id="RSKR_0000796800.1"/>
    </source>
</evidence>
<dbReference type="WBParaSite" id="RSKR_0000796800.1">
    <property type="protein sequence ID" value="RSKR_0000796800.1"/>
    <property type="gene ID" value="RSKR_0000796800"/>
</dbReference>
<sequence>MSKNRSQNKSGIFKLFMEFKLKDWTIFVLLSIANISVPAAFSCIAPFFNDIAINKGLTLSEIGIIFGVFNLGSTIGSILFGKLISDFGCKKIFVFGLFFSSFATACFSLTNLISSRYVFLFATIISRVLQAFGSSAFVTCSYTIAAQQFPHAISTIGAIFETSGGLGYALGPIFGGFLFEIGGYVLPFICLGSFLFIVGLVSIFFITDFNEDENSMPNNLPAKNEIYGKLLRSKDIILLLIIVVLVGFCYTSLDPILPVILKNDFKLSSADIGLLFGAQALGFGLAAPFFGYLVDNKDYSNPIYIFGGFITTICFYLMGDQIYSFFMLSPLIYGIIVFNFGISGCALYVPTFKSILREAQINGIYDTNVTISYISGIFYASYNLGGFLGPIVCSFLAHYIGYKWTMTIISIGMLTYTIIFILFYIIPKKTNSLVI</sequence>